<organism evidence="2">
    <name type="scientific">Anopheles triannulatus</name>
    <dbReference type="NCBI Taxonomy" id="58253"/>
    <lineage>
        <taxon>Eukaryota</taxon>
        <taxon>Metazoa</taxon>
        <taxon>Ecdysozoa</taxon>
        <taxon>Arthropoda</taxon>
        <taxon>Hexapoda</taxon>
        <taxon>Insecta</taxon>
        <taxon>Pterygota</taxon>
        <taxon>Neoptera</taxon>
        <taxon>Endopterygota</taxon>
        <taxon>Diptera</taxon>
        <taxon>Nematocera</taxon>
        <taxon>Culicoidea</taxon>
        <taxon>Culicidae</taxon>
        <taxon>Anophelinae</taxon>
        <taxon>Anopheles</taxon>
    </lineage>
</organism>
<evidence type="ECO:0000256" key="1">
    <source>
        <dbReference type="SAM" id="SignalP"/>
    </source>
</evidence>
<protein>
    <submittedName>
        <fullName evidence="2">Putative secreted protein</fullName>
    </submittedName>
</protein>
<accession>A0A2M4B6R5</accession>
<reference evidence="2" key="1">
    <citation type="submission" date="2018-01" db="EMBL/GenBank/DDBJ databases">
        <title>An insight into the sialome of Amazonian anophelines.</title>
        <authorList>
            <person name="Ribeiro J.M."/>
            <person name="Scarpassa V."/>
            <person name="Calvo E."/>
        </authorList>
    </citation>
    <scope>NUCLEOTIDE SEQUENCE</scope>
    <source>
        <tissue evidence="2">Salivary glands</tissue>
    </source>
</reference>
<keyword evidence="1" id="KW-0732">Signal</keyword>
<dbReference type="AlphaFoldDB" id="A0A2M4B6R5"/>
<feature type="signal peptide" evidence="1">
    <location>
        <begin position="1"/>
        <end position="22"/>
    </location>
</feature>
<name>A0A2M4B6R5_9DIPT</name>
<proteinExistence type="predicted"/>
<feature type="chain" id="PRO_5014759831" evidence="1">
    <location>
        <begin position="23"/>
        <end position="108"/>
    </location>
</feature>
<evidence type="ECO:0000313" key="2">
    <source>
        <dbReference type="EMBL" id="MBW48743.1"/>
    </source>
</evidence>
<sequence length="108" mass="11608">MFLVSLQLFSFLLPLCCNRTLAVALIPDCEHSECNSSNSQWSASRPSGVAAIWKNLSVSRLHALLTSARGARTVLSGASNTTPGCRPFPGRAAKMMALSTFPRTLRIA</sequence>
<dbReference type="EMBL" id="GGFK01015422">
    <property type="protein sequence ID" value="MBW48743.1"/>
    <property type="molecule type" value="Transcribed_RNA"/>
</dbReference>